<keyword evidence="6 7" id="KW-0472">Membrane</keyword>
<dbReference type="Pfam" id="PF00924">
    <property type="entry name" value="MS_channel_2nd"/>
    <property type="match status" value="1"/>
</dbReference>
<evidence type="ECO:0000256" key="6">
    <source>
        <dbReference type="ARBA" id="ARBA00023136"/>
    </source>
</evidence>
<evidence type="ECO:0000256" key="2">
    <source>
        <dbReference type="ARBA" id="ARBA00008017"/>
    </source>
</evidence>
<feature type="transmembrane region" description="Helical" evidence="7">
    <location>
        <begin position="68"/>
        <end position="90"/>
    </location>
</feature>
<sequence>MLLDTLTSQSAWLSRIFGFVLVQMGDLRVTVGTLAKLLLLVTLLVWFAGAMQRWLVRHMPQRWHVDEGTRIAIASVLRYLVLVLGMVLILQNVGIKLSALGVVAGAVGVGVGFGLQNIVSNFISGLIVMLERPIKVGDRVEVGAVEGVVREISARRTTIVTADNIAVLIPNQRFIVENVSNAAYLGEPVRLRLSAGVPPATDRAALLQLWRQVASAHAKVLAEPAPALLLRNPGGSPQWELSAWYWPESTSREQLSSELAAAFAEHVPRLEAAHG</sequence>
<dbReference type="SUPFAM" id="SSF82861">
    <property type="entry name" value="Mechanosensitive channel protein MscS (YggB), transmembrane region"/>
    <property type="match status" value="1"/>
</dbReference>
<keyword evidence="3" id="KW-1003">Cell membrane</keyword>
<dbReference type="EMBL" id="JBGBDC010000004">
    <property type="protein sequence ID" value="MEY2251669.1"/>
    <property type="molecule type" value="Genomic_DNA"/>
</dbReference>
<dbReference type="Pfam" id="PF21088">
    <property type="entry name" value="MS_channel_1st"/>
    <property type="match status" value="1"/>
</dbReference>
<keyword evidence="11" id="KW-1185">Reference proteome</keyword>
<evidence type="ECO:0000259" key="9">
    <source>
        <dbReference type="Pfam" id="PF21088"/>
    </source>
</evidence>
<protein>
    <submittedName>
        <fullName evidence="10">Mechanosensitive ion channel family protein</fullName>
    </submittedName>
</protein>
<dbReference type="InterPro" id="IPR023408">
    <property type="entry name" value="MscS_beta-dom_sf"/>
</dbReference>
<dbReference type="Gene3D" id="1.10.287.1260">
    <property type="match status" value="1"/>
</dbReference>
<dbReference type="InterPro" id="IPR010920">
    <property type="entry name" value="LSM_dom_sf"/>
</dbReference>
<dbReference type="InterPro" id="IPR052702">
    <property type="entry name" value="MscS-like_channel"/>
</dbReference>
<accession>A0ABV4B2F7</accession>
<comment type="caution">
    <text evidence="10">The sequence shown here is derived from an EMBL/GenBank/DDBJ whole genome shotgun (WGS) entry which is preliminary data.</text>
</comment>
<dbReference type="InterPro" id="IPR049142">
    <property type="entry name" value="MS_channel_1st"/>
</dbReference>
<organism evidence="10 11">
    <name type="scientific">Comamonas sediminis</name>
    <dbReference type="NCBI Taxonomy" id="1783360"/>
    <lineage>
        <taxon>Bacteria</taxon>
        <taxon>Pseudomonadati</taxon>
        <taxon>Pseudomonadota</taxon>
        <taxon>Betaproteobacteria</taxon>
        <taxon>Burkholderiales</taxon>
        <taxon>Comamonadaceae</taxon>
        <taxon>Comamonas</taxon>
    </lineage>
</organism>
<dbReference type="PANTHER" id="PTHR30347:SF1">
    <property type="entry name" value="MECHANOSENSITIVE CHANNEL MSCK"/>
    <property type="match status" value="1"/>
</dbReference>
<reference evidence="10 11" key="1">
    <citation type="journal article" date="2016" name="Int. J. Syst. Evol. Microbiol.">
        <title>Description of Comamonas sediminis sp. nov., isolated from lagoon sediments.</title>
        <authorList>
            <person name="Subhash Y."/>
            <person name="Bang J.J."/>
            <person name="You T.H."/>
            <person name="Lee S.S."/>
        </authorList>
    </citation>
    <scope>NUCLEOTIDE SEQUENCE [LARGE SCALE GENOMIC DNA]</scope>
    <source>
        <strain evidence="10 11">JCM 31169</strain>
    </source>
</reference>
<feature type="domain" description="Mechanosensitive ion channel MscS" evidence="8">
    <location>
        <begin position="117"/>
        <end position="182"/>
    </location>
</feature>
<evidence type="ECO:0000256" key="3">
    <source>
        <dbReference type="ARBA" id="ARBA00022475"/>
    </source>
</evidence>
<evidence type="ECO:0000256" key="7">
    <source>
        <dbReference type="SAM" id="Phobius"/>
    </source>
</evidence>
<keyword evidence="4 7" id="KW-0812">Transmembrane</keyword>
<evidence type="ECO:0000313" key="11">
    <source>
        <dbReference type="Proteomes" id="UP001562178"/>
    </source>
</evidence>
<name>A0ABV4B2F7_9BURK</name>
<evidence type="ECO:0000259" key="8">
    <source>
        <dbReference type="Pfam" id="PF00924"/>
    </source>
</evidence>
<evidence type="ECO:0000256" key="5">
    <source>
        <dbReference type="ARBA" id="ARBA00022989"/>
    </source>
</evidence>
<proteinExistence type="inferred from homology"/>
<feature type="domain" description="Mechanosensitive ion channel transmembrane helices 2/3" evidence="9">
    <location>
        <begin position="76"/>
        <end position="116"/>
    </location>
</feature>
<evidence type="ECO:0000256" key="4">
    <source>
        <dbReference type="ARBA" id="ARBA00022692"/>
    </source>
</evidence>
<dbReference type="Gene3D" id="2.30.30.60">
    <property type="match status" value="1"/>
</dbReference>
<comment type="similarity">
    <text evidence="2">Belongs to the MscS (TC 1.A.23) family.</text>
</comment>
<dbReference type="Proteomes" id="UP001562178">
    <property type="component" value="Unassembled WGS sequence"/>
</dbReference>
<comment type="subcellular location">
    <subcellularLocation>
        <location evidence="1">Cell membrane</location>
        <topology evidence="1">Multi-pass membrane protein</topology>
    </subcellularLocation>
</comment>
<feature type="transmembrane region" description="Helical" evidence="7">
    <location>
        <begin position="37"/>
        <end position="56"/>
    </location>
</feature>
<dbReference type="InterPro" id="IPR006685">
    <property type="entry name" value="MscS_channel_2nd"/>
</dbReference>
<dbReference type="InterPro" id="IPR011014">
    <property type="entry name" value="MscS_channel_TM-2"/>
</dbReference>
<evidence type="ECO:0000313" key="10">
    <source>
        <dbReference type="EMBL" id="MEY2251669.1"/>
    </source>
</evidence>
<dbReference type="SUPFAM" id="SSF50182">
    <property type="entry name" value="Sm-like ribonucleoproteins"/>
    <property type="match status" value="1"/>
</dbReference>
<keyword evidence="5 7" id="KW-1133">Transmembrane helix</keyword>
<evidence type="ECO:0000256" key="1">
    <source>
        <dbReference type="ARBA" id="ARBA00004651"/>
    </source>
</evidence>
<feature type="transmembrane region" description="Helical" evidence="7">
    <location>
        <begin position="102"/>
        <end position="130"/>
    </location>
</feature>
<gene>
    <name evidence="10" type="ORF">AB7A72_11705</name>
</gene>
<dbReference type="PANTHER" id="PTHR30347">
    <property type="entry name" value="POTASSIUM CHANNEL RELATED"/>
    <property type="match status" value="1"/>
</dbReference>
<dbReference type="RefSeq" id="WP_369460074.1">
    <property type="nucleotide sequence ID" value="NZ_JBGBDC010000004.1"/>
</dbReference>